<sequence length="233" mass="26465">MSTPTSNDEKFGPLVPDTPANPPTYDIKLTGHHVTIVPVHPIHAEALYAQVSGPSNASLFDYLFDDPPESLSAFRASLAKKAETTNPWTYTILLNTTSQPVGLASLMRMELPNRTIEIGSILYTPTLQRTPAATEVQYLFASYVFDTLRFRRYEWKCNDLNKPSIRAAKRLGFVYEGTFRQHMIARGRNRDTAWFAMLDGEWEGVKRGFEGWLAEGNFEQGVQKRRLEEFREG</sequence>
<dbReference type="GO" id="GO:1990189">
    <property type="term" value="F:protein N-terminal-serine acetyltransferase activity"/>
    <property type="evidence" value="ECO:0007669"/>
    <property type="project" value="TreeGrafter"/>
</dbReference>
<dbReference type="InterPro" id="IPR016181">
    <property type="entry name" value="Acyl_CoA_acyltransferase"/>
</dbReference>
<dbReference type="InterPro" id="IPR051908">
    <property type="entry name" value="Ribosomal_N-acetyltransferase"/>
</dbReference>
<dbReference type="GO" id="GO:0008999">
    <property type="term" value="F:protein-N-terminal-alanine acetyltransferase activity"/>
    <property type="evidence" value="ECO:0007669"/>
    <property type="project" value="TreeGrafter"/>
</dbReference>
<evidence type="ECO:0000313" key="2">
    <source>
        <dbReference type="EMBL" id="KAF2450038.1"/>
    </source>
</evidence>
<name>A0A9P4UHX9_9PLEO</name>
<dbReference type="Gene3D" id="3.40.630.30">
    <property type="match status" value="1"/>
</dbReference>
<dbReference type="Proteomes" id="UP000799764">
    <property type="component" value="Unassembled WGS sequence"/>
</dbReference>
<dbReference type="SUPFAM" id="SSF55729">
    <property type="entry name" value="Acyl-CoA N-acyltransferases (Nat)"/>
    <property type="match status" value="1"/>
</dbReference>
<proteinExistence type="predicted"/>
<keyword evidence="3" id="KW-1185">Reference proteome</keyword>
<dbReference type="EMBL" id="MU001494">
    <property type="protein sequence ID" value="KAF2450038.1"/>
    <property type="molecule type" value="Genomic_DNA"/>
</dbReference>
<organism evidence="2 3">
    <name type="scientific">Karstenula rhodostoma CBS 690.94</name>
    <dbReference type="NCBI Taxonomy" id="1392251"/>
    <lineage>
        <taxon>Eukaryota</taxon>
        <taxon>Fungi</taxon>
        <taxon>Dikarya</taxon>
        <taxon>Ascomycota</taxon>
        <taxon>Pezizomycotina</taxon>
        <taxon>Dothideomycetes</taxon>
        <taxon>Pleosporomycetidae</taxon>
        <taxon>Pleosporales</taxon>
        <taxon>Massarineae</taxon>
        <taxon>Didymosphaeriaceae</taxon>
        <taxon>Karstenula</taxon>
    </lineage>
</organism>
<dbReference type="PANTHER" id="PTHR43441">
    <property type="entry name" value="RIBOSOMAL-PROTEIN-SERINE ACETYLTRANSFERASE"/>
    <property type="match status" value="1"/>
</dbReference>
<dbReference type="OrthoDB" id="41238at2759"/>
<gene>
    <name evidence="2" type="ORF">P171DRAFT_204231</name>
</gene>
<accession>A0A9P4UHX9</accession>
<evidence type="ECO:0000259" key="1">
    <source>
        <dbReference type="Pfam" id="PF13302"/>
    </source>
</evidence>
<feature type="domain" description="N-acetyltransferase" evidence="1">
    <location>
        <begin position="34"/>
        <end position="174"/>
    </location>
</feature>
<comment type="caution">
    <text evidence="2">The sequence shown here is derived from an EMBL/GenBank/DDBJ whole genome shotgun (WGS) entry which is preliminary data.</text>
</comment>
<dbReference type="PANTHER" id="PTHR43441:SF2">
    <property type="entry name" value="FAMILY ACETYLTRANSFERASE, PUTATIVE (AFU_ORTHOLOGUE AFUA_7G00850)-RELATED"/>
    <property type="match status" value="1"/>
</dbReference>
<reference evidence="2" key="1">
    <citation type="journal article" date="2020" name="Stud. Mycol.">
        <title>101 Dothideomycetes genomes: a test case for predicting lifestyles and emergence of pathogens.</title>
        <authorList>
            <person name="Haridas S."/>
            <person name="Albert R."/>
            <person name="Binder M."/>
            <person name="Bloem J."/>
            <person name="Labutti K."/>
            <person name="Salamov A."/>
            <person name="Andreopoulos B."/>
            <person name="Baker S."/>
            <person name="Barry K."/>
            <person name="Bills G."/>
            <person name="Bluhm B."/>
            <person name="Cannon C."/>
            <person name="Castanera R."/>
            <person name="Culley D."/>
            <person name="Daum C."/>
            <person name="Ezra D."/>
            <person name="Gonzalez J."/>
            <person name="Henrissat B."/>
            <person name="Kuo A."/>
            <person name="Liang C."/>
            <person name="Lipzen A."/>
            <person name="Lutzoni F."/>
            <person name="Magnuson J."/>
            <person name="Mondo S."/>
            <person name="Nolan M."/>
            <person name="Ohm R."/>
            <person name="Pangilinan J."/>
            <person name="Park H.-J."/>
            <person name="Ramirez L."/>
            <person name="Alfaro M."/>
            <person name="Sun H."/>
            <person name="Tritt A."/>
            <person name="Yoshinaga Y."/>
            <person name="Zwiers L.-H."/>
            <person name="Turgeon B."/>
            <person name="Goodwin S."/>
            <person name="Spatafora J."/>
            <person name="Crous P."/>
            <person name="Grigoriev I."/>
        </authorList>
    </citation>
    <scope>NUCLEOTIDE SEQUENCE</scope>
    <source>
        <strain evidence="2">CBS 690.94</strain>
    </source>
</reference>
<dbReference type="AlphaFoldDB" id="A0A9P4UHX9"/>
<dbReference type="Pfam" id="PF13302">
    <property type="entry name" value="Acetyltransf_3"/>
    <property type="match status" value="1"/>
</dbReference>
<protein>
    <submittedName>
        <fullName evidence="2">Acyl-CoA N-acyltransferase</fullName>
    </submittedName>
</protein>
<dbReference type="FunFam" id="3.40.630.30:FF:000047">
    <property type="entry name" value="Acetyltransferase, GNAT family"/>
    <property type="match status" value="1"/>
</dbReference>
<dbReference type="InterPro" id="IPR000182">
    <property type="entry name" value="GNAT_dom"/>
</dbReference>
<evidence type="ECO:0000313" key="3">
    <source>
        <dbReference type="Proteomes" id="UP000799764"/>
    </source>
</evidence>